<evidence type="ECO:0000256" key="1">
    <source>
        <dbReference type="SAM" id="MobiDB-lite"/>
    </source>
</evidence>
<keyword evidence="3" id="KW-1185">Reference proteome</keyword>
<dbReference type="PANTHER" id="PTHR33052">
    <property type="entry name" value="DUF4228 DOMAIN PROTEIN-RELATED"/>
    <property type="match status" value="1"/>
</dbReference>
<sequence length="133" mass="14694">MGACVSSLHSTPATETTAKTKAREAESFRRASTIMVMDMKGEILEYMHPIPASHVISDNPAFFLCNSESLYIGTCMPRVPDEEELLPGRIYFLVPLSRSHNPLSLTLLCDLAVKASYALVNVINRASLQRHSL</sequence>
<dbReference type="Pfam" id="PF14009">
    <property type="entry name" value="PADRE"/>
    <property type="match status" value="1"/>
</dbReference>
<organism evidence="2 3">
    <name type="scientific">Lupinus angustifolius</name>
    <name type="common">Narrow-leaved blue lupine</name>
    <dbReference type="NCBI Taxonomy" id="3871"/>
    <lineage>
        <taxon>Eukaryota</taxon>
        <taxon>Viridiplantae</taxon>
        <taxon>Streptophyta</taxon>
        <taxon>Embryophyta</taxon>
        <taxon>Tracheophyta</taxon>
        <taxon>Spermatophyta</taxon>
        <taxon>Magnoliopsida</taxon>
        <taxon>eudicotyledons</taxon>
        <taxon>Gunneridae</taxon>
        <taxon>Pentapetalae</taxon>
        <taxon>rosids</taxon>
        <taxon>fabids</taxon>
        <taxon>Fabales</taxon>
        <taxon>Fabaceae</taxon>
        <taxon>Papilionoideae</taxon>
        <taxon>50 kb inversion clade</taxon>
        <taxon>genistoids sensu lato</taxon>
        <taxon>core genistoids</taxon>
        <taxon>Genisteae</taxon>
        <taxon>Lupinus</taxon>
    </lineage>
</organism>
<dbReference type="OrthoDB" id="1919386at2759"/>
<dbReference type="EMBL" id="CM007377">
    <property type="protein sequence ID" value="OIV94762.1"/>
    <property type="molecule type" value="Genomic_DNA"/>
</dbReference>
<proteinExistence type="predicted"/>
<dbReference type="OMA" id="SVHIGTC"/>
<dbReference type="Proteomes" id="UP000188354">
    <property type="component" value="Chromosome LG17"/>
</dbReference>
<dbReference type="STRING" id="3871.A0A1J7H2Z6"/>
<reference evidence="2 3" key="1">
    <citation type="journal article" date="2017" name="Plant Biotechnol. J.">
        <title>A comprehensive draft genome sequence for lupin (Lupinus angustifolius), an emerging health food: insights into plant-microbe interactions and legume evolution.</title>
        <authorList>
            <person name="Hane J.K."/>
            <person name="Ming Y."/>
            <person name="Kamphuis L.G."/>
            <person name="Nelson M.N."/>
            <person name="Garg G."/>
            <person name="Atkins C.A."/>
            <person name="Bayer P.E."/>
            <person name="Bravo A."/>
            <person name="Bringans S."/>
            <person name="Cannon S."/>
            <person name="Edwards D."/>
            <person name="Foley R."/>
            <person name="Gao L.L."/>
            <person name="Harrison M.J."/>
            <person name="Huang W."/>
            <person name="Hurgobin B."/>
            <person name="Li S."/>
            <person name="Liu C.W."/>
            <person name="McGrath A."/>
            <person name="Morahan G."/>
            <person name="Murray J."/>
            <person name="Weller J."/>
            <person name="Jian J."/>
            <person name="Singh K.B."/>
        </authorList>
    </citation>
    <scope>NUCLEOTIDE SEQUENCE [LARGE SCALE GENOMIC DNA]</scope>
    <source>
        <strain evidence="3">cv. Tanjil</strain>
        <tissue evidence="2">Whole plant</tissue>
    </source>
</reference>
<dbReference type="KEGG" id="lang:109330992"/>
<evidence type="ECO:0000313" key="3">
    <source>
        <dbReference type="Proteomes" id="UP000188354"/>
    </source>
</evidence>
<dbReference type="Gramene" id="OIV94762">
    <property type="protein sequence ID" value="OIV94762"/>
    <property type="gene ID" value="TanjilG_12975"/>
</dbReference>
<gene>
    <name evidence="2" type="ORF">TanjilG_12975</name>
</gene>
<dbReference type="AlphaFoldDB" id="A0A1J7H2Z6"/>
<protein>
    <recommendedName>
        <fullName evidence="4">DUF4228 domain-containing protein</fullName>
    </recommendedName>
</protein>
<dbReference type="InterPro" id="IPR025322">
    <property type="entry name" value="PADRE_dom"/>
</dbReference>
<accession>A0A1J7H2Z6</accession>
<name>A0A1J7H2Z6_LUPAN</name>
<evidence type="ECO:0008006" key="4">
    <source>
        <dbReference type="Google" id="ProtNLM"/>
    </source>
</evidence>
<feature type="region of interest" description="Disordered" evidence="1">
    <location>
        <begin position="1"/>
        <end position="23"/>
    </location>
</feature>
<evidence type="ECO:0000313" key="2">
    <source>
        <dbReference type="EMBL" id="OIV94762.1"/>
    </source>
</evidence>